<proteinExistence type="predicted"/>
<sequence>MESRGVGRGRNPRRGEAATRIYFWCTTRKNSKKRGRNDGTNYLAPFFNDYVRPLLPPVVCTDVLEKKKKKIVRPYATEISRPYVAVGRPGRVTKGRR</sequence>
<dbReference type="Proteomes" id="UP001234178">
    <property type="component" value="Unassembled WGS sequence"/>
</dbReference>
<reference evidence="1 2" key="1">
    <citation type="journal article" date="2023" name="Nucleic Acids Res.">
        <title>The hologenome of Daphnia magna reveals possible DNA methylation and microbiome-mediated evolution of the host genome.</title>
        <authorList>
            <person name="Chaturvedi A."/>
            <person name="Li X."/>
            <person name="Dhandapani V."/>
            <person name="Marshall H."/>
            <person name="Kissane S."/>
            <person name="Cuenca-Cambronero M."/>
            <person name="Asole G."/>
            <person name="Calvet F."/>
            <person name="Ruiz-Romero M."/>
            <person name="Marangio P."/>
            <person name="Guigo R."/>
            <person name="Rago D."/>
            <person name="Mirbahai L."/>
            <person name="Eastwood N."/>
            <person name="Colbourne J.K."/>
            <person name="Zhou J."/>
            <person name="Mallon E."/>
            <person name="Orsini L."/>
        </authorList>
    </citation>
    <scope>NUCLEOTIDE SEQUENCE [LARGE SCALE GENOMIC DNA]</scope>
    <source>
        <strain evidence="1">LRV0_1</strain>
    </source>
</reference>
<accession>A0ABQ9YS77</accession>
<dbReference type="EMBL" id="JAOYFB010000001">
    <property type="protein sequence ID" value="KAK4003466.1"/>
    <property type="molecule type" value="Genomic_DNA"/>
</dbReference>
<organism evidence="1 2">
    <name type="scientific">Daphnia magna</name>
    <dbReference type="NCBI Taxonomy" id="35525"/>
    <lineage>
        <taxon>Eukaryota</taxon>
        <taxon>Metazoa</taxon>
        <taxon>Ecdysozoa</taxon>
        <taxon>Arthropoda</taxon>
        <taxon>Crustacea</taxon>
        <taxon>Branchiopoda</taxon>
        <taxon>Diplostraca</taxon>
        <taxon>Cladocera</taxon>
        <taxon>Anomopoda</taxon>
        <taxon>Daphniidae</taxon>
        <taxon>Daphnia</taxon>
    </lineage>
</organism>
<comment type="caution">
    <text evidence="1">The sequence shown here is derived from an EMBL/GenBank/DDBJ whole genome shotgun (WGS) entry which is preliminary data.</text>
</comment>
<protein>
    <submittedName>
        <fullName evidence="1">Uncharacterized protein</fullName>
    </submittedName>
</protein>
<evidence type="ECO:0000313" key="1">
    <source>
        <dbReference type="EMBL" id="KAK4003466.1"/>
    </source>
</evidence>
<keyword evidence="2" id="KW-1185">Reference proteome</keyword>
<name>A0ABQ9YS77_9CRUS</name>
<gene>
    <name evidence="1" type="ORF">OUZ56_005228</name>
</gene>
<evidence type="ECO:0000313" key="2">
    <source>
        <dbReference type="Proteomes" id="UP001234178"/>
    </source>
</evidence>